<feature type="region of interest" description="Disordered" evidence="1">
    <location>
        <begin position="316"/>
        <end position="371"/>
    </location>
</feature>
<feature type="region of interest" description="Disordered" evidence="1">
    <location>
        <begin position="698"/>
        <end position="721"/>
    </location>
</feature>
<reference evidence="4" key="1">
    <citation type="submission" date="2025-08" db="UniProtKB">
        <authorList>
            <consortium name="RefSeq"/>
        </authorList>
    </citation>
    <scope>IDENTIFICATION</scope>
</reference>
<feature type="region of interest" description="Disordered" evidence="1">
    <location>
        <begin position="437"/>
        <end position="463"/>
    </location>
</feature>
<feature type="compositionally biased region" description="Acidic residues" evidence="1">
    <location>
        <begin position="1441"/>
        <end position="1458"/>
    </location>
</feature>
<dbReference type="Pfam" id="PF25867">
    <property type="entry name" value="HTH_75"/>
    <property type="match status" value="1"/>
</dbReference>
<keyword evidence="3" id="KW-1185">Reference proteome</keyword>
<name>A0ABM0JNW2_APLCA</name>
<dbReference type="RefSeq" id="XP_005098080.1">
    <property type="nucleotide sequence ID" value="XM_005098023.3"/>
</dbReference>
<dbReference type="GeneID" id="101862268"/>
<protein>
    <submittedName>
        <fullName evidence="4">Uncharacterized protein LOC101862268</fullName>
    </submittedName>
</protein>
<evidence type="ECO:0000313" key="3">
    <source>
        <dbReference type="Proteomes" id="UP000694888"/>
    </source>
</evidence>
<dbReference type="InterPro" id="IPR059069">
    <property type="entry name" value="DHD_metazoa"/>
</dbReference>
<feature type="compositionally biased region" description="Polar residues" evidence="1">
    <location>
        <begin position="172"/>
        <end position="183"/>
    </location>
</feature>
<evidence type="ECO:0000313" key="4">
    <source>
        <dbReference type="RefSeq" id="XP_005098080.1"/>
    </source>
</evidence>
<feature type="region of interest" description="Disordered" evidence="1">
    <location>
        <begin position="170"/>
        <end position="258"/>
    </location>
</feature>
<feature type="compositionally biased region" description="Basic and acidic residues" evidence="1">
    <location>
        <begin position="190"/>
        <end position="200"/>
    </location>
</feature>
<feature type="compositionally biased region" description="Basic residues" evidence="1">
    <location>
        <begin position="504"/>
        <end position="513"/>
    </location>
</feature>
<feature type="region of interest" description="Disordered" evidence="1">
    <location>
        <begin position="1055"/>
        <end position="1145"/>
    </location>
</feature>
<feature type="compositionally biased region" description="Basic and acidic residues" evidence="1">
    <location>
        <begin position="1257"/>
        <end position="1267"/>
    </location>
</feature>
<feature type="compositionally biased region" description="Polar residues" evidence="1">
    <location>
        <begin position="861"/>
        <end position="877"/>
    </location>
</feature>
<feature type="region of interest" description="Disordered" evidence="1">
    <location>
        <begin position="1248"/>
        <end position="1335"/>
    </location>
</feature>
<feature type="region of interest" description="Disordered" evidence="1">
    <location>
        <begin position="823"/>
        <end position="887"/>
    </location>
</feature>
<dbReference type="Proteomes" id="UP000694888">
    <property type="component" value="Unplaced"/>
</dbReference>
<gene>
    <name evidence="4" type="primary">LOC101862268</name>
</gene>
<feature type="compositionally biased region" description="Basic residues" evidence="1">
    <location>
        <begin position="1090"/>
        <end position="1100"/>
    </location>
</feature>
<feature type="compositionally biased region" description="Low complexity" evidence="1">
    <location>
        <begin position="1320"/>
        <end position="1330"/>
    </location>
</feature>
<accession>A0ABM0JNW2</accession>
<dbReference type="Gene3D" id="3.10.390.10">
    <property type="entry name" value="SAND domain-like"/>
    <property type="match status" value="1"/>
</dbReference>
<feature type="compositionally biased region" description="Basic and acidic residues" evidence="1">
    <location>
        <begin position="484"/>
        <end position="495"/>
    </location>
</feature>
<feature type="compositionally biased region" description="Basic and acidic residues" evidence="1">
    <location>
        <begin position="439"/>
        <end position="458"/>
    </location>
</feature>
<feature type="compositionally biased region" description="Low complexity" evidence="1">
    <location>
        <begin position="316"/>
        <end position="335"/>
    </location>
</feature>
<feature type="domain" description="Putative Dachshund-homology" evidence="2">
    <location>
        <begin position="963"/>
        <end position="1050"/>
    </location>
</feature>
<evidence type="ECO:0000256" key="1">
    <source>
        <dbReference type="SAM" id="MobiDB-lite"/>
    </source>
</evidence>
<feature type="compositionally biased region" description="Polar residues" evidence="1">
    <location>
        <begin position="1597"/>
        <end position="1608"/>
    </location>
</feature>
<feature type="compositionally biased region" description="Polar residues" evidence="1">
    <location>
        <begin position="1066"/>
        <end position="1081"/>
    </location>
</feature>
<feature type="region of interest" description="Disordered" evidence="1">
    <location>
        <begin position="1185"/>
        <end position="1215"/>
    </location>
</feature>
<feature type="compositionally biased region" description="Basic residues" evidence="1">
    <location>
        <begin position="1201"/>
        <end position="1215"/>
    </location>
</feature>
<organism evidence="3 4">
    <name type="scientific">Aplysia californica</name>
    <name type="common">California sea hare</name>
    <dbReference type="NCBI Taxonomy" id="6500"/>
    <lineage>
        <taxon>Eukaryota</taxon>
        <taxon>Metazoa</taxon>
        <taxon>Spiralia</taxon>
        <taxon>Lophotrochozoa</taxon>
        <taxon>Mollusca</taxon>
        <taxon>Gastropoda</taxon>
        <taxon>Heterobranchia</taxon>
        <taxon>Euthyneura</taxon>
        <taxon>Tectipleura</taxon>
        <taxon>Aplysiida</taxon>
        <taxon>Aplysioidea</taxon>
        <taxon>Aplysiidae</taxon>
        <taxon>Aplysia</taxon>
    </lineage>
</organism>
<dbReference type="InterPro" id="IPR010919">
    <property type="entry name" value="SAND-like_dom_sf"/>
</dbReference>
<feature type="region of interest" description="Disordered" evidence="1">
    <location>
        <begin position="1594"/>
        <end position="1621"/>
    </location>
</feature>
<feature type="compositionally biased region" description="Polar residues" evidence="1">
    <location>
        <begin position="1459"/>
        <end position="1470"/>
    </location>
</feature>
<feature type="compositionally biased region" description="Low complexity" evidence="1">
    <location>
        <begin position="825"/>
        <end position="834"/>
    </location>
</feature>
<feature type="region of interest" description="Disordered" evidence="1">
    <location>
        <begin position="1436"/>
        <end position="1520"/>
    </location>
</feature>
<evidence type="ECO:0000259" key="2">
    <source>
        <dbReference type="Pfam" id="PF25867"/>
    </source>
</evidence>
<feature type="compositionally biased region" description="Acidic residues" evidence="1">
    <location>
        <begin position="41"/>
        <end position="55"/>
    </location>
</feature>
<feature type="region of interest" description="Disordered" evidence="1">
    <location>
        <begin position="14"/>
        <end position="93"/>
    </location>
</feature>
<feature type="region of interest" description="Disordered" evidence="1">
    <location>
        <begin position="484"/>
        <end position="515"/>
    </location>
</feature>
<sequence>MDFNPLDILAAAALGEKDASSDIKCTSGGQEGPSGSNNTSEESEESKDAEDDTETEMGKTTSNGLKPSKGVKEAEKTMAPQKSPWSPDAFLSPNLGSSNVISDKFSIGDLVQDLKKSPECEKLLHTSILSDPLGGPLENSKEFEDSHYNGINNNVISVKNVTNKLASDVLSGASTPKSPSLGSPPSVKSVDNDCPLREPEVPTDNSEQGSPSDTDTADSDSKSLELTDVTASESVGLDHPYALVPGQPGPSSMMDPFEEDYDVDVCSQSSPLTEETEQRSRNLSLDCNYLKSGILEGVSASTLDLYRMSSCALGRSKLPSSSSSTSSPTHDASSKPALLNLHKDDSGDTPSRAATPVIDSGAPSPDKRSPKYGKFRIGTFASFSSSNLELEKYLRNKDHVNGKKLNIGIPPDTSLINSSLSSPTTYPSLHPLLQSPSLDWDRSEAGSEAHDDSSDARTPHRLSPDFTVEKVTEWSHPMYHDHDYCAKDSDSKPSVDEASISSSAKRKYTKRKSKLDSVVNHEKIMKAKYLKKELLKQDTFKKTAPSEVEFMPVEAQSVKANPVGRPKKRPFEKTIEEEIDPETGAKMKITGKFQDQYVYYLSKSSRTTSRRRQAPALPFPSDRIIVPAPKPGDIIVPHLTDDDVEAVRLRGRDALNPPERPPISSSNIVSPVVPSTTSSELISDVDSHIVSTILSMESDIGSPSTSQPSDMSTSDLNPNQPALTESLRLMSGDNSITSEHVLNYLLSVVKDEVPEDNLLSSTTGFDTSSSALFSPLSSDSIYSKVDHLEPQDVHRSEIPSGSALSNACGDMLKDDCRALQTPITSSSSIHSSHSQEPVHFAHSLSKDQEEDNVQLPDDLSSFMSNSQGTASSSTTQDGDSHGSLKSMFGSDLSSLGTPQLSSSVPRLTSIEKTLDFLGVKDDEIRLDNTEVFSSSSKLHSDISSSQLLASDANCSGDDTPWIVTVTLYFNDVPAIMINNQPFIRLVDIHKQILPAKDTGILKKRCQLLKIPVLNCSEMQRYFLVQYGRAYNSKSTLIISKDQATELVTYYATPQPRVGRGEDAHQVRSQSRGSDSGGTMSPVTVIGSVTCKKKSHNRGGRKSSSAAQGVLVSDATDVPTVDVAGKHGPAEPATGNGLHSKRTRHKKINYLEMLRGEEKEKTSEDAIMETIESVVKSSPGYYDLQKSKKKCISSTSSGNVPTKKKLKSSAHCDKKVKKTKPGKVSKFCLKKIGQGPKVSKEKLEHTIEKVKSSKIKMSKNDRPTDKSCDTTTTPPTDLDSDDNDSAQAKSKFRPLKLKVNSLLNFAGNKKSPSPTKKGLFSRSNSSSSSTSDRPLRVLAVAHQPALLNEKEESHLPSQPADIHLDLFTRSSSPCVRCQTCSQFLSVPDFMRHHHVAMDNEWLATEAAHRILVPRNKENISEQEKKLWEEFHRLQEAIGGFGGDDESDSDENDDYGDEDQCSLNVSGTSSSLLGIDGSPPTSPGPADRPQILQHMEDVLSSDGEEEDEVDASSHPISSLTLPSFDQRAQKLKLEMASKIGLVKRDQSKDNGSSNVSSLIGIKNGTALSSLRTSSRKRKSKQLFSIENYYMPRKIANGDELQSGNSLQNGSIDGGGSFETQFTG</sequence>
<proteinExistence type="predicted"/>